<proteinExistence type="predicted"/>
<gene>
    <name evidence="1" type="ORF">O3303_19225</name>
</gene>
<organism evidence="1 2">
    <name type="scientific">Hymenobacter canadensis</name>
    <dbReference type="NCBI Taxonomy" id="2999067"/>
    <lineage>
        <taxon>Bacteria</taxon>
        <taxon>Pseudomonadati</taxon>
        <taxon>Bacteroidota</taxon>
        <taxon>Cytophagia</taxon>
        <taxon>Cytophagales</taxon>
        <taxon>Hymenobacteraceae</taxon>
        <taxon>Hymenobacter</taxon>
    </lineage>
</organism>
<reference evidence="1 2" key="1">
    <citation type="submission" date="2022-12" db="EMBL/GenBank/DDBJ databases">
        <title>Hymenobacter canadensis sp. nov. isolated from lake water of the Cambridge Bay, Canada.</title>
        <authorList>
            <person name="Kim W.H."/>
            <person name="Lee Y.M."/>
        </authorList>
    </citation>
    <scope>NUCLEOTIDE SEQUENCE [LARGE SCALE GENOMIC DNA]</scope>
    <source>
        <strain evidence="1 2">PAMC 29467</strain>
    </source>
</reference>
<dbReference type="EMBL" id="CP114767">
    <property type="protein sequence ID" value="WBA41928.1"/>
    <property type="molecule type" value="Genomic_DNA"/>
</dbReference>
<evidence type="ECO:0000313" key="1">
    <source>
        <dbReference type="EMBL" id="WBA41928.1"/>
    </source>
</evidence>
<evidence type="ECO:0008006" key="3">
    <source>
        <dbReference type="Google" id="ProtNLM"/>
    </source>
</evidence>
<keyword evidence="2" id="KW-1185">Reference proteome</keyword>
<protein>
    <recommendedName>
        <fullName evidence="3">DUF5034 domain-containing protein</fullName>
    </recommendedName>
</protein>
<dbReference type="RefSeq" id="WP_269559986.1">
    <property type="nucleotide sequence ID" value="NZ_CP114767.1"/>
</dbReference>
<accession>A0ABY7LNB1</accession>
<dbReference type="Proteomes" id="UP001211005">
    <property type="component" value="Chromosome"/>
</dbReference>
<evidence type="ECO:0000313" key="2">
    <source>
        <dbReference type="Proteomes" id="UP001211005"/>
    </source>
</evidence>
<sequence length="189" mass="20490">MKKLLLCALVIVGLPACDTCGPFERQYFDVIGLSAVALRQAAGTTAQVLTAGQASPVAELKLLLNPDTRLYSAAPARTGGFAAVACDPADPTYTEMIDSIRVTSRYDFDAQHPAGTSLNDLLLLDNGYGRIMTLNELLLMPQSVPVLTRRNLQFSQTPTSSVTQQFRVRYHQTNGEVYTAETVPVTIQP</sequence>
<name>A0ABY7LNB1_9BACT</name>